<evidence type="ECO:0000256" key="1">
    <source>
        <dbReference type="SAM" id="Coils"/>
    </source>
</evidence>
<keyword evidence="1" id="KW-0175">Coiled coil</keyword>
<accession>A0A3P6V3P6</accession>
<name>A0A3P6V3P6_LITSI</name>
<organism evidence="2 3">
    <name type="scientific">Litomosoides sigmodontis</name>
    <name type="common">Filarial nematode worm</name>
    <dbReference type="NCBI Taxonomy" id="42156"/>
    <lineage>
        <taxon>Eukaryota</taxon>
        <taxon>Metazoa</taxon>
        <taxon>Ecdysozoa</taxon>
        <taxon>Nematoda</taxon>
        <taxon>Chromadorea</taxon>
        <taxon>Rhabditida</taxon>
        <taxon>Spirurina</taxon>
        <taxon>Spiruromorpha</taxon>
        <taxon>Filarioidea</taxon>
        <taxon>Onchocercidae</taxon>
        <taxon>Litomosoides</taxon>
    </lineage>
</organism>
<evidence type="ECO:0000313" key="2">
    <source>
        <dbReference type="EMBL" id="VDK84681.1"/>
    </source>
</evidence>
<dbReference type="EMBL" id="UYRX01000626">
    <property type="protein sequence ID" value="VDK84681.1"/>
    <property type="molecule type" value="Genomic_DNA"/>
</dbReference>
<protein>
    <submittedName>
        <fullName evidence="2">Uncharacterized protein</fullName>
    </submittedName>
</protein>
<dbReference type="Proteomes" id="UP000277928">
    <property type="component" value="Unassembled WGS sequence"/>
</dbReference>
<dbReference type="STRING" id="42156.A0A3P6V3P6"/>
<reference evidence="2 3" key="1">
    <citation type="submission" date="2018-08" db="EMBL/GenBank/DDBJ databases">
        <authorList>
            <person name="Laetsch R D."/>
            <person name="Stevens L."/>
            <person name="Kumar S."/>
            <person name="Blaxter L. M."/>
        </authorList>
    </citation>
    <scope>NUCLEOTIDE SEQUENCE [LARGE SCALE GENOMIC DNA]</scope>
</reference>
<keyword evidence="3" id="KW-1185">Reference proteome</keyword>
<gene>
    <name evidence="2" type="ORF">NLS_LOCUS6765</name>
</gene>
<proteinExistence type="predicted"/>
<dbReference type="OMA" id="SASRFWW"/>
<dbReference type="AlphaFoldDB" id="A0A3P6V3P6"/>
<feature type="non-terminal residue" evidence="2">
    <location>
        <position position="271"/>
    </location>
</feature>
<dbReference type="OrthoDB" id="5864070at2759"/>
<feature type="coiled-coil region" evidence="1">
    <location>
        <begin position="139"/>
        <end position="267"/>
    </location>
</feature>
<evidence type="ECO:0000313" key="3">
    <source>
        <dbReference type="Proteomes" id="UP000277928"/>
    </source>
</evidence>
<sequence>MPPLNVNELDELFEEGGENPEIVNRWYEKLSKYEPDDIEMSESQKQIVKAMKWVMHYEHVNAEELKELAIKETAEMLEKQESWEEEKESMNTEIKYLRERLSATTSTSDLSETFRTRINSLTDENIYLKERNKERDRELAEKSDQADKLSCRVEQLENERTKLMQQQKFLDESVRELSRQLENKMEKSMTNEGETLKLQQRSQQAALLSKQLQEVVQQNDELRTEIEQLSTALSSATTFIEDTANNYQRLYEQLQESDKIIERLTNDNELL</sequence>